<dbReference type="EMBL" id="CAUYUJ010014408">
    <property type="protein sequence ID" value="CAK0840882.1"/>
    <property type="molecule type" value="Genomic_DNA"/>
</dbReference>
<dbReference type="Proteomes" id="UP001189429">
    <property type="component" value="Unassembled WGS sequence"/>
</dbReference>
<evidence type="ECO:0000256" key="2">
    <source>
        <dbReference type="SAM" id="MobiDB-lite"/>
    </source>
</evidence>
<evidence type="ECO:0000256" key="1">
    <source>
        <dbReference type="SAM" id="Coils"/>
    </source>
</evidence>
<sequence>ALPLEARVALLEVENETLKAENRELRKKLVEALRRGAGGAGAVPAAPAAQAGDPADARRRRLEAAEAAAGSRGIQAKEVEGAFDLFGSCSGSYGPSHQDGTAHFLVSRLFFLTAQAQERALCFPAVLAREVNRRTTGGASANEPRVDLCAAAVFACWIARGIPNMFHC</sequence>
<feature type="non-terminal residue" evidence="3">
    <location>
        <position position="1"/>
    </location>
</feature>
<feature type="region of interest" description="Disordered" evidence="2">
    <location>
        <begin position="39"/>
        <end position="59"/>
    </location>
</feature>
<accession>A0ABN9T726</accession>
<organism evidence="3 4">
    <name type="scientific">Prorocentrum cordatum</name>
    <dbReference type="NCBI Taxonomy" id="2364126"/>
    <lineage>
        <taxon>Eukaryota</taxon>
        <taxon>Sar</taxon>
        <taxon>Alveolata</taxon>
        <taxon>Dinophyceae</taxon>
        <taxon>Prorocentrales</taxon>
        <taxon>Prorocentraceae</taxon>
        <taxon>Prorocentrum</taxon>
    </lineage>
</organism>
<feature type="coiled-coil region" evidence="1">
    <location>
        <begin position="8"/>
        <end position="35"/>
    </location>
</feature>
<name>A0ABN9T726_9DINO</name>
<gene>
    <name evidence="3" type="ORF">PCOR1329_LOCUS36222</name>
</gene>
<reference evidence="3" key="1">
    <citation type="submission" date="2023-10" db="EMBL/GenBank/DDBJ databases">
        <authorList>
            <person name="Chen Y."/>
            <person name="Shah S."/>
            <person name="Dougan E. K."/>
            <person name="Thang M."/>
            <person name="Chan C."/>
        </authorList>
    </citation>
    <scope>NUCLEOTIDE SEQUENCE [LARGE SCALE GENOMIC DNA]</scope>
</reference>
<proteinExistence type="predicted"/>
<keyword evidence="4" id="KW-1185">Reference proteome</keyword>
<comment type="caution">
    <text evidence="3">The sequence shown here is derived from an EMBL/GenBank/DDBJ whole genome shotgun (WGS) entry which is preliminary data.</text>
</comment>
<keyword evidence="1" id="KW-0175">Coiled coil</keyword>
<feature type="compositionally biased region" description="Low complexity" evidence="2">
    <location>
        <begin position="42"/>
        <end position="54"/>
    </location>
</feature>
<evidence type="ECO:0000313" key="4">
    <source>
        <dbReference type="Proteomes" id="UP001189429"/>
    </source>
</evidence>
<protein>
    <submittedName>
        <fullName evidence="3">Uncharacterized protein</fullName>
    </submittedName>
</protein>
<evidence type="ECO:0000313" key="3">
    <source>
        <dbReference type="EMBL" id="CAK0840882.1"/>
    </source>
</evidence>